<comment type="caution">
    <text evidence="3">The sequence shown here is derived from an EMBL/GenBank/DDBJ whole genome shotgun (WGS) entry which is preliminary data.</text>
</comment>
<keyword evidence="4" id="KW-1185">Reference proteome</keyword>
<dbReference type="EMBL" id="AWGJ01000001">
    <property type="protein sequence ID" value="ODN84958.1"/>
    <property type="molecule type" value="Genomic_DNA"/>
</dbReference>
<dbReference type="Proteomes" id="UP000094065">
    <property type="component" value="Unassembled WGS sequence"/>
</dbReference>
<evidence type="ECO:0000313" key="3">
    <source>
        <dbReference type="EMBL" id="ODN84958.1"/>
    </source>
</evidence>
<gene>
    <name evidence="3" type="ORF">L202_00802</name>
</gene>
<evidence type="ECO:0000256" key="1">
    <source>
        <dbReference type="SAM" id="Phobius"/>
    </source>
</evidence>
<keyword evidence="1" id="KW-1133">Transmembrane helix</keyword>
<proteinExistence type="predicted"/>
<dbReference type="PANTHER" id="PTHR40629">
    <property type="entry name" value="PRO41 PROTEIN"/>
    <property type="match status" value="1"/>
</dbReference>
<dbReference type="OrthoDB" id="2110422at2759"/>
<dbReference type="Pfam" id="PF24853">
    <property type="entry name" value="DUF7727"/>
    <property type="match status" value="1"/>
</dbReference>
<reference evidence="3 4" key="1">
    <citation type="submission" date="2016-06" db="EMBL/GenBank/DDBJ databases">
        <title>Evolution of pathogenesis and genome organization in the Tremellales.</title>
        <authorList>
            <person name="Cuomo C."/>
            <person name="Litvintseva A."/>
            <person name="Heitman J."/>
            <person name="Chen Y."/>
            <person name="Sun S."/>
            <person name="Springer D."/>
            <person name="Dromer F."/>
            <person name="Young S."/>
            <person name="Zeng Q."/>
            <person name="Chapman S."/>
            <person name="Gujja S."/>
            <person name="Saif S."/>
            <person name="Birren B."/>
        </authorList>
    </citation>
    <scope>NUCLEOTIDE SEQUENCE [LARGE SCALE GENOMIC DNA]</scope>
    <source>
        <strain evidence="3 4">CBS 6039</strain>
    </source>
</reference>
<dbReference type="AlphaFoldDB" id="A0A1E3I8Z5"/>
<name>A0A1E3I8Z5_9TREE</name>
<feature type="transmembrane region" description="Helical" evidence="1">
    <location>
        <begin position="12"/>
        <end position="30"/>
    </location>
</feature>
<evidence type="ECO:0000313" key="4">
    <source>
        <dbReference type="Proteomes" id="UP000094065"/>
    </source>
</evidence>
<dbReference type="GeneID" id="30152111"/>
<sequence length="153" mass="16821">MGALIWHVWGRLLGLTAGVYIVWASFWAFLFRKFFWDMIGGTLGPAGIIPGKNTEPLVNLVVNIPLLQSFSLVLGIFALVLEYPLPFIEGTAIHRSFILRAVLYFLTGFVGIMIYQCVDPAVYFVIVSGVYVMAMSKGEQIGSGPCGDDRGKV</sequence>
<organism evidence="3 4">
    <name type="scientific">Cryptococcus amylolentus CBS 6039</name>
    <dbReference type="NCBI Taxonomy" id="1295533"/>
    <lineage>
        <taxon>Eukaryota</taxon>
        <taxon>Fungi</taxon>
        <taxon>Dikarya</taxon>
        <taxon>Basidiomycota</taxon>
        <taxon>Agaricomycotina</taxon>
        <taxon>Tremellomycetes</taxon>
        <taxon>Tremellales</taxon>
        <taxon>Cryptococcaceae</taxon>
        <taxon>Cryptococcus</taxon>
    </lineage>
</organism>
<feature type="transmembrane region" description="Helical" evidence="1">
    <location>
        <begin position="66"/>
        <end position="85"/>
    </location>
</feature>
<evidence type="ECO:0000259" key="2">
    <source>
        <dbReference type="Pfam" id="PF24853"/>
    </source>
</evidence>
<protein>
    <recommendedName>
        <fullName evidence="2">DUF7727 domain-containing protein</fullName>
    </recommendedName>
</protein>
<keyword evidence="1" id="KW-0812">Transmembrane</keyword>
<dbReference type="PANTHER" id="PTHR40629:SF1">
    <property type="entry name" value="PRO41 PROTEIN"/>
    <property type="match status" value="1"/>
</dbReference>
<dbReference type="RefSeq" id="XP_018998761.1">
    <property type="nucleotide sequence ID" value="XM_019134056.1"/>
</dbReference>
<accession>A0A1E3I8Z5</accession>
<keyword evidence="1" id="KW-0472">Membrane</keyword>
<dbReference type="InterPro" id="IPR056144">
    <property type="entry name" value="DUF7727"/>
</dbReference>
<feature type="domain" description="DUF7727" evidence="2">
    <location>
        <begin position="1"/>
        <end position="139"/>
    </location>
</feature>
<feature type="transmembrane region" description="Helical" evidence="1">
    <location>
        <begin position="97"/>
        <end position="115"/>
    </location>
</feature>